<dbReference type="NCBIfam" id="NF003644">
    <property type="entry name" value="PRK05286.1-1"/>
    <property type="match status" value="1"/>
</dbReference>
<feature type="binding site" evidence="13">
    <location>
        <position position="245"/>
    </location>
    <ligand>
        <name>FMN</name>
        <dbReference type="ChEBI" id="CHEBI:58210"/>
    </ligand>
</feature>
<keyword evidence="7 13" id="KW-0285">Flavoprotein</keyword>
<evidence type="ECO:0000256" key="9">
    <source>
        <dbReference type="ARBA" id="ARBA00022975"/>
    </source>
</evidence>
<dbReference type="GO" id="GO:0005886">
    <property type="term" value="C:plasma membrane"/>
    <property type="evidence" value="ECO:0007669"/>
    <property type="project" value="UniProtKB-SubCell"/>
</dbReference>
<evidence type="ECO:0000256" key="5">
    <source>
        <dbReference type="ARBA" id="ARBA00011245"/>
    </source>
</evidence>
<feature type="binding site" evidence="13">
    <location>
        <position position="66"/>
    </location>
    <ligand>
        <name>substrate</name>
    </ligand>
</feature>
<dbReference type="GO" id="GO:0005737">
    <property type="term" value="C:cytoplasm"/>
    <property type="evidence" value="ECO:0007669"/>
    <property type="project" value="InterPro"/>
</dbReference>
<dbReference type="NCBIfam" id="NF003652">
    <property type="entry name" value="PRK05286.2-5"/>
    <property type="match status" value="1"/>
</dbReference>
<dbReference type="Proteomes" id="UP000050416">
    <property type="component" value="Unassembled WGS sequence"/>
</dbReference>
<reference evidence="15 16" key="1">
    <citation type="submission" date="2015-09" db="EMBL/GenBank/DDBJ databases">
        <title>Identification and resolution of microdiversity through metagenomic sequencing of parallel consortia.</title>
        <authorList>
            <person name="Nelson W.C."/>
            <person name="Romine M.F."/>
            <person name="Lindemann S.R."/>
        </authorList>
    </citation>
    <scope>NUCLEOTIDE SEQUENCE [LARGE SCALE GENOMIC DNA]</scope>
    <source>
        <strain evidence="15">HL-55</strain>
    </source>
</reference>
<sequence>MMYGVLRNLLFRLSPEQAHNVALSTLDIAQKLGMLNVFSKHPAPCPVNVMGLEFPNPVGLAAGLDKNADHLNALGALGFGFIEVGTVTPLAQPGNPKPRMFRLPEHQAIINRMGFNNEGLAHLVKNVEHRHYKGVLGINVGKNKDTPNEESEQDYRKGIAGVYALADYITVNVSSPNTPGLRDLQFGDSLKQLLFAIKDEQARCHKTHGRYVPIAVKIAPDMDDDGILFVAKALLEAGLDGVIATNTTISRDAVKGHRHEQEAGGLSGAPVREASLRVIEGLYAELGDRLPIIGVGGICDGESAAEKIRAGAKLVQIYTGFIYKGPDLIQEAVEAIRVEQQKIRGR</sequence>
<feature type="binding site" evidence="13">
    <location>
        <begin position="318"/>
        <end position="319"/>
    </location>
    <ligand>
        <name>FMN</name>
        <dbReference type="ChEBI" id="CHEBI:58210"/>
    </ligand>
</feature>
<dbReference type="AlphaFoldDB" id="A0A0P7YD85"/>
<comment type="subunit">
    <text evidence="5 13">Monomer.</text>
</comment>
<comment type="subcellular location">
    <subcellularLocation>
        <location evidence="2 13">Cell membrane</location>
        <topology evidence="2 13">Peripheral membrane protein</topology>
    </subcellularLocation>
</comment>
<evidence type="ECO:0000256" key="10">
    <source>
        <dbReference type="ARBA" id="ARBA00023002"/>
    </source>
</evidence>
<evidence type="ECO:0000256" key="2">
    <source>
        <dbReference type="ARBA" id="ARBA00004202"/>
    </source>
</evidence>
<accession>A0A0P7YD85</accession>
<dbReference type="Pfam" id="PF01180">
    <property type="entry name" value="DHO_dh"/>
    <property type="match status" value="1"/>
</dbReference>
<evidence type="ECO:0000256" key="12">
    <source>
        <dbReference type="ARBA" id="ARBA00048639"/>
    </source>
</evidence>
<evidence type="ECO:0000313" key="15">
    <source>
        <dbReference type="EMBL" id="KPQ28349.1"/>
    </source>
</evidence>
<feature type="binding site" evidence="13">
    <location>
        <position position="268"/>
    </location>
    <ligand>
        <name>FMN</name>
        <dbReference type="ChEBI" id="CHEBI:58210"/>
    </ligand>
</feature>
<dbReference type="InterPro" id="IPR012135">
    <property type="entry name" value="Dihydroorotate_DH_1_2"/>
</dbReference>
<dbReference type="PATRIC" id="fig|1305731.5.peg.681"/>
<dbReference type="NCBIfam" id="TIGR01036">
    <property type="entry name" value="pyrD_sub2"/>
    <property type="match status" value="1"/>
</dbReference>
<feature type="binding site" evidence="13">
    <location>
        <position position="172"/>
    </location>
    <ligand>
        <name>substrate</name>
    </ligand>
</feature>
<evidence type="ECO:0000259" key="14">
    <source>
        <dbReference type="Pfam" id="PF01180"/>
    </source>
</evidence>
<organism evidence="15 16">
    <name type="scientific">Marinobacter excellens HL-55</name>
    <dbReference type="NCBI Taxonomy" id="1305731"/>
    <lineage>
        <taxon>Bacteria</taxon>
        <taxon>Pseudomonadati</taxon>
        <taxon>Pseudomonadota</taxon>
        <taxon>Gammaproteobacteria</taxon>
        <taxon>Pseudomonadales</taxon>
        <taxon>Marinobacteraceae</taxon>
        <taxon>Marinobacter</taxon>
    </lineage>
</organism>
<keyword evidence="11 13" id="KW-0472">Membrane</keyword>
<feature type="binding site" evidence="13">
    <location>
        <position position="172"/>
    </location>
    <ligand>
        <name>FMN</name>
        <dbReference type="ChEBI" id="CHEBI:58210"/>
    </ligand>
</feature>
<dbReference type="SUPFAM" id="SSF51395">
    <property type="entry name" value="FMN-linked oxidoreductases"/>
    <property type="match status" value="1"/>
</dbReference>
<keyword evidence="6 13" id="KW-1003">Cell membrane</keyword>
<dbReference type="PIRSF" id="PIRSF000164">
    <property type="entry name" value="DHO_oxidase"/>
    <property type="match status" value="1"/>
</dbReference>
<dbReference type="EMBL" id="LJZQ01000016">
    <property type="protein sequence ID" value="KPQ28349.1"/>
    <property type="molecule type" value="Genomic_DNA"/>
</dbReference>
<feature type="binding site" evidence="13">
    <location>
        <begin position="62"/>
        <end position="66"/>
    </location>
    <ligand>
        <name>FMN</name>
        <dbReference type="ChEBI" id="CHEBI:58210"/>
    </ligand>
</feature>
<dbReference type="PANTHER" id="PTHR48109">
    <property type="entry name" value="DIHYDROOROTATE DEHYDROGENASE (QUINONE), MITOCHONDRIAL-RELATED"/>
    <property type="match status" value="1"/>
</dbReference>
<feature type="binding site" evidence="13">
    <location>
        <begin position="246"/>
        <end position="247"/>
    </location>
    <ligand>
        <name>substrate</name>
    </ligand>
</feature>
<evidence type="ECO:0000256" key="7">
    <source>
        <dbReference type="ARBA" id="ARBA00022630"/>
    </source>
</evidence>
<dbReference type="HAMAP" id="MF_00225">
    <property type="entry name" value="DHO_dh_type2"/>
    <property type="match status" value="1"/>
</dbReference>
<feature type="active site" description="Nucleophile" evidence="13">
    <location>
        <position position="175"/>
    </location>
</feature>
<dbReference type="CDD" id="cd04738">
    <property type="entry name" value="DHOD_2_like"/>
    <property type="match status" value="1"/>
</dbReference>
<dbReference type="NCBIfam" id="NF003645">
    <property type="entry name" value="PRK05286.1-2"/>
    <property type="match status" value="1"/>
</dbReference>
<evidence type="ECO:0000256" key="6">
    <source>
        <dbReference type="ARBA" id="ARBA00022475"/>
    </source>
</evidence>
<dbReference type="NCBIfam" id="NF003646">
    <property type="entry name" value="PRK05286.1-4"/>
    <property type="match status" value="1"/>
</dbReference>
<dbReference type="GO" id="GO:0106430">
    <property type="term" value="F:dihydroorotate dehydrogenase (quinone) activity"/>
    <property type="evidence" value="ECO:0007669"/>
    <property type="project" value="UniProtKB-EC"/>
</dbReference>
<dbReference type="Gene3D" id="3.20.20.70">
    <property type="entry name" value="Aldolase class I"/>
    <property type="match status" value="1"/>
</dbReference>
<feature type="binding site" evidence="13">
    <location>
        <position position="217"/>
    </location>
    <ligand>
        <name>FMN</name>
        <dbReference type="ChEBI" id="CHEBI:58210"/>
    </ligand>
</feature>
<evidence type="ECO:0000256" key="1">
    <source>
        <dbReference type="ARBA" id="ARBA00003125"/>
    </source>
</evidence>
<comment type="cofactor">
    <cofactor evidence="13">
        <name>FMN</name>
        <dbReference type="ChEBI" id="CHEBI:58210"/>
    </cofactor>
    <text evidence="13">Binds 1 FMN per subunit.</text>
</comment>
<comment type="catalytic activity">
    <reaction evidence="12 13">
        <text>(S)-dihydroorotate + a quinone = orotate + a quinol</text>
        <dbReference type="Rhea" id="RHEA:30187"/>
        <dbReference type="ChEBI" id="CHEBI:24646"/>
        <dbReference type="ChEBI" id="CHEBI:30839"/>
        <dbReference type="ChEBI" id="CHEBI:30864"/>
        <dbReference type="ChEBI" id="CHEBI:132124"/>
        <dbReference type="EC" id="1.3.5.2"/>
    </reaction>
</comment>
<evidence type="ECO:0000256" key="4">
    <source>
        <dbReference type="ARBA" id="ARBA00005359"/>
    </source>
</evidence>
<protein>
    <recommendedName>
        <fullName evidence="13">Dihydroorotate dehydrogenase (quinone)</fullName>
        <ecNumber evidence="13">1.3.5.2</ecNumber>
    </recommendedName>
    <alternativeName>
        <fullName evidence="13">DHOdehase</fullName>
        <shortName evidence="13">DHOD</shortName>
        <shortName evidence="13">DHODase</shortName>
    </alternativeName>
    <alternativeName>
        <fullName evidence="13">Dihydroorotate oxidase</fullName>
    </alternativeName>
</protein>
<evidence type="ECO:0000256" key="13">
    <source>
        <dbReference type="HAMAP-Rule" id="MF_00225"/>
    </source>
</evidence>
<dbReference type="EC" id="1.3.5.2" evidence="13"/>
<name>A0A0P7YD85_9GAMM</name>
<comment type="similarity">
    <text evidence="4 13">Belongs to the dihydroorotate dehydrogenase family. Type 2 subfamily.</text>
</comment>
<feature type="binding site" evidence="13">
    <location>
        <position position="86"/>
    </location>
    <ligand>
        <name>FMN</name>
        <dbReference type="ChEBI" id="CHEBI:58210"/>
    </ligand>
</feature>
<dbReference type="InterPro" id="IPR001295">
    <property type="entry name" value="Dihydroorotate_DH_CS"/>
</dbReference>
<dbReference type="PROSITE" id="PS00912">
    <property type="entry name" value="DHODEHASE_2"/>
    <property type="match status" value="1"/>
</dbReference>
<dbReference type="GO" id="GO:0006207">
    <property type="term" value="P:'de novo' pyrimidine nucleobase biosynthetic process"/>
    <property type="evidence" value="ECO:0007669"/>
    <property type="project" value="UniProtKB-UniRule"/>
</dbReference>
<keyword evidence="8 13" id="KW-0288">FMN</keyword>
<dbReference type="FunFam" id="3.20.20.70:FF:000028">
    <property type="entry name" value="Dihydroorotate dehydrogenase (quinone)"/>
    <property type="match status" value="1"/>
</dbReference>
<dbReference type="InterPro" id="IPR050074">
    <property type="entry name" value="DHO_dehydrogenase"/>
</dbReference>
<dbReference type="UniPathway" id="UPA00070">
    <property type="reaction ID" value="UER00946"/>
</dbReference>
<dbReference type="GO" id="GO:0044205">
    <property type="term" value="P:'de novo' UMP biosynthetic process"/>
    <property type="evidence" value="ECO:0007669"/>
    <property type="project" value="UniProtKB-UniRule"/>
</dbReference>
<evidence type="ECO:0000256" key="11">
    <source>
        <dbReference type="ARBA" id="ARBA00023136"/>
    </source>
</evidence>
<evidence type="ECO:0000256" key="3">
    <source>
        <dbReference type="ARBA" id="ARBA00005161"/>
    </source>
</evidence>
<gene>
    <name evidence="13 15" type="primary">pyrD</name>
    <name evidence="15" type="ORF">HLUCCX14_11150</name>
</gene>
<feature type="binding site" evidence="13">
    <location>
        <position position="139"/>
    </location>
    <ligand>
        <name>FMN</name>
        <dbReference type="ChEBI" id="CHEBI:58210"/>
    </ligand>
</feature>
<dbReference type="PANTHER" id="PTHR48109:SF4">
    <property type="entry name" value="DIHYDROOROTATE DEHYDROGENASE (QUINONE), MITOCHONDRIAL"/>
    <property type="match status" value="1"/>
</dbReference>
<dbReference type="STRING" id="1305731.GCA_000934705_00942"/>
<keyword evidence="9 13" id="KW-0665">Pyrimidine biosynthesis</keyword>
<comment type="function">
    <text evidence="1 13">Catalyzes the conversion of dihydroorotate to orotate with quinone as electron acceptor.</text>
</comment>
<feature type="domain" description="Dihydroorotate dehydrogenase catalytic" evidence="14">
    <location>
        <begin position="47"/>
        <end position="335"/>
    </location>
</feature>
<keyword evidence="10 13" id="KW-0560">Oxidoreductase</keyword>
<dbReference type="InterPro" id="IPR005719">
    <property type="entry name" value="Dihydroorotate_DH_2"/>
</dbReference>
<evidence type="ECO:0000256" key="8">
    <source>
        <dbReference type="ARBA" id="ARBA00022643"/>
    </source>
</evidence>
<dbReference type="InterPro" id="IPR013785">
    <property type="entry name" value="Aldolase_TIM"/>
</dbReference>
<feature type="binding site" evidence="13">
    <location>
        <position position="177"/>
    </location>
    <ligand>
        <name>substrate</name>
    </ligand>
</feature>
<dbReference type="InterPro" id="IPR005720">
    <property type="entry name" value="Dihydroorotate_DH_cat"/>
</dbReference>
<feature type="binding site" evidence="13">
    <location>
        <position position="297"/>
    </location>
    <ligand>
        <name>FMN</name>
        <dbReference type="ChEBI" id="CHEBI:58210"/>
    </ligand>
</feature>
<evidence type="ECO:0000313" key="16">
    <source>
        <dbReference type="Proteomes" id="UP000050416"/>
    </source>
</evidence>
<feature type="binding site" evidence="13">
    <location>
        <begin position="111"/>
        <end position="115"/>
    </location>
    <ligand>
        <name>substrate</name>
    </ligand>
</feature>
<comment type="pathway">
    <text evidence="3 13">Pyrimidine metabolism; UMP biosynthesis via de novo pathway; orotate from (S)-dihydroorotate (quinone route): step 1/1.</text>
</comment>
<proteinExistence type="inferred from homology"/>
<comment type="caution">
    <text evidence="15">The sequence shown here is derived from an EMBL/GenBank/DDBJ whole genome shotgun (WGS) entry which is preliminary data.</text>
</comment>
<dbReference type="PROSITE" id="PS00911">
    <property type="entry name" value="DHODEHASE_1"/>
    <property type="match status" value="1"/>
</dbReference>